<comment type="cofactor">
    <cofactor evidence="4">
        <name>Ca(2+)</name>
        <dbReference type="ChEBI" id="CHEBI:29108"/>
    </cofactor>
    <text evidence="4">Binds 1 Ca(2+) ion per subunit.</text>
</comment>
<comment type="caution">
    <text evidence="6">The sequence shown here is derived from an EMBL/GenBank/DDBJ whole genome shotgun (WGS) entry which is preliminary data.</text>
</comment>
<keyword evidence="4" id="KW-0479">Metal-binding</keyword>
<keyword evidence="2" id="KW-0378">Hydrolase</keyword>
<protein>
    <recommendedName>
        <fullName evidence="5">Peptidase S53 domain-containing protein</fullName>
    </recommendedName>
</protein>
<dbReference type="GO" id="GO:0008240">
    <property type="term" value="F:tripeptidyl-peptidase activity"/>
    <property type="evidence" value="ECO:0007669"/>
    <property type="project" value="TreeGrafter"/>
</dbReference>
<dbReference type="InterPro" id="IPR036852">
    <property type="entry name" value="Peptidase_S8/S53_dom_sf"/>
</dbReference>
<feature type="binding site" evidence="4">
    <location>
        <position position="52"/>
    </location>
    <ligand>
        <name>Ca(2+)</name>
        <dbReference type="ChEBI" id="CHEBI:29108"/>
    </ligand>
</feature>
<dbReference type="InterPro" id="IPR030400">
    <property type="entry name" value="Sedolisin_dom"/>
</dbReference>
<evidence type="ECO:0000256" key="4">
    <source>
        <dbReference type="PROSITE-ProRule" id="PRU01032"/>
    </source>
</evidence>
<sequence>MFAGVAGTSASCPVVAAVIAKLNELRLAKGGKPLGFLNPWIYTVGKQGFNDVSQGRNCGSALCLPTAGFPAVKGWDAATGFGTPNFELLAKLV</sequence>
<dbReference type="Proteomes" id="UP001515480">
    <property type="component" value="Unassembled WGS sequence"/>
</dbReference>
<dbReference type="GO" id="GO:0046872">
    <property type="term" value="F:metal ion binding"/>
    <property type="evidence" value="ECO:0007669"/>
    <property type="project" value="UniProtKB-UniRule"/>
</dbReference>
<organism evidence="6 7">
    <name type="scientific">Prymnesium parvum</name>
    <name type="common">Toxic golden alga</name>
    <dbReference type="NCBI Taxonomy" id="97485"/>
    <lineage>
        <taxon>Eukaryota</taxon>
        <taxon>Haptista</taxon>
        <taxon>Haptophyta</taxon>
        <taxon>Prymnesiophyceae</taxon>
        <taxon>Prymnesiales</taxon>
        <taxon>Prymnesiaceae</taxon>
        <taxon>Prymnesium</taxon>
    </lineage>
</organism>
<dbReference type="PANTHER" id="PTHR14218">
    <property type="entry name" value="PROTEASE S8 TRIPEPTIDYL PEPTIDASE I CLN2"/>
    <property type="match status" value="1"/>
</dbReference>
<gene>
    <name evidence="6" type="ORF">AB1Y20_012984</name>
</gene>
<evidence type="ECO:0000259" key="5">
    <source>
        <dbReference type="PROSITE" id="PS51695"/>
    </source>
</evidence>
<keyword evidence="7" id="KW-1185">Reference proteome</keyword>
<feature type="binding site" evidence="4">
    <location>
        <position position="74"/>
    </location>
    <ligand>
        <name>Ca(2+)</name>
        <dbReference type="ChEBI" id="CHEBI:29108"/>
    </ligand>
</feature>
<dbReference type="PANTHER" id="PTHR14218:SF15">
    <property type="entry name" value="TRIPEPTIDYL-PEPTIDASE 1"/>
    <property type="match status" value="1"/>
</dbReference>
<evidence type="ECO:0000313" key="6">
    <source>
        <dbReference type="EMBL" id="KAL1500318.1"/>
    </source>
</evidence>
<dbReference type="PROSITE" id="PS51695">
    <property type="entry name" value="SEDOLISIN"/>
    <property type="match status" value="1"/>
</dbReference>
<proteinExistence type="predicted"/>
<dbReference type="Gene3D" id="3.40.50.200">
    <property type="entry name" value="Peptidase S8/S53 domain"/>
    <property type="match status" value="1"/>
</dbReference>
<dbReference type="InterPro" id="IPR050819">
    <property type="entry name" value="Tripeptidyl-peptidase_I"/>
</dbReference>
<dbReference type="SUPFAM" id="SSF52743">
    <property type="entry name" value="Subtilisin-like"/>
    <property type="match status" value="1"/>
</dbReference>
<dbReference type="InterPro" id="IPR023828">
    <property type="entry name" value="Peptidase_S8_Ser-AS"/>
</dbReference>
<evidence type="ECO:0000256" key="2">
    <source>
        <dbReference type="ARBA" id="ARBA00022801"/>
    </source>
</evidence>
<name>A0AB34IKE1_PRYPA</name>
<feature type="binding site" evidence="4">
    <location>
        <position position="76"/>
    </location>
    <ligand>
        <name>Ca(2+)</name>
        <dbReference type="ChEBI" id="CHEBI:29108"/>
    </ligand>
</feature>
<dbReference type="AlphaFoldDB" id="A0AB34IKE1"/>
<keyword evidence="4" id="KW-0106">Calcium</keyword>
<dbReference type="EMBL" id="JBGBPQ010000023">
    <property type="protein sequence ID" value="KAL1500318.1"/>
    <property type="molecule type" value="Genomic_DNA"/>
</dbReference>
<feature type="binding site" evidence="4">
    <location>
        <position position="51"/>
    </location>
    <ligand>
        <name>Ca(2+)</name>
        <dbReference type="ChEBI" id="CHEBI:29108"/>
    </ligand>
</feature>
<evidence type="ECO:0000256" key="1">
    <source>
        <dbReference type="ARBA" id="ARBA00022670"/>
    </source>
</evidence>
<evidence type="ECO:0000313" key="7">
    <source>
        <dbReference type="Proteomes" id="UP001515480"/>
    </source>
</evidence>
<accession>A0AB34IKE1</accession>
<evidence type="ECO:0000256" key="3">
    <source>
        <dbReference type="ARBA" id="ARBA00022825"/>
    </source>
</evidence>
<dbReference type="GO" id="GO:0006508">
    <property type="term" value="P:proteolysis"/>
    <property type="evidence" value="ECO:0007669"/>
    <property type="project" value="UniProtKB-KW"/>
</dbReference>
<keyword evidence="3" id="KW-0720">Serine protease</keyword>
<comment type="caution">
    <text evidence="4">Lacks conserved residue(s) required for the propagation of feature annotation.</text>
</comment>
<dbReference type="PROSITE" id="PS00138">
    <property type="entry name" value="SUBTILASE_SER"/>
    <property type="match status" value="1"/>
</dbReference>
<dbReference type="GO" id="GO:0004252">
    <property type="term" value="F:serine-type endopeptidase activity"/>
    <property type="evidence" value="ECO:0007669"/>
    <property type="project" value="InterPro"/>
</dbReference>
<reference evidence="6 7" key="1">
    <citation type="journal article" date="2024" name="Science">
        <title>Giant polyketide synthase enzymes in the biosynthesis of giant marine polyether toxins.</title>
        <authorList>
            <person name="Fallon T.R."/>
            <person name="Shende V.V."/>
            <person name="Wierzbicki I.H."/>
            <person name="Pendleton A.L."/>
            <person name="Watervoot N.F."/>
            <person name="Auber R.P."/>
            <person name="Gonzalez D.J."/>
            <person name="Wisecaver J.H."/>
            <person name="Moore B.S."/>
        </authorList>
    </citation>
    <scope>NUCLEOTIDE SEQUENCE [LARGE SCALE GENOMIC DNA]</scope>
    <source>
        <strain evidence="6 7">12B1</strain>
    </source>
</reference>
<keyword evidence="1" id="KW-0645">Protease</keyword>
<feature type="domain" description="Peptidase S53" evidence="5">
    <location>
        <begin position="1"/>
        <end position="93"/>
    </location>
</feature>